<evidence type="ECO:0000256" key="6">
    <source>
        <dbReference type="ARBA" id="ARBA00023136"/>
    </source>
</evidence>
<organism evidence="8 9">
    <name type="scientific">Variovorax paradoxus</name>
    <dbReference type="NCBI Taxonomy" id="34073"/>
    <lineage>
        <taxon>Bacteria</taxon>
        <taxon>Pseudomonadati</taxon>
        <taxon>Pseudomonadota</taxon>
        <taxon>Betaproteobacteria</taxon>
        <taxon>Burkholderiales</taxon>
        <taxon>Comamonadaceae</taxon>
        <taxon>Variovorax</taxon>
    </lineage>
</organism>
<dbReference type="AlphaFoldDB" id="A0A0D0L133"/>
<feature type="transmembrane region" description="Helical" evidence="7">
    <location>
        <begin position="21"/>
        <end position="37"/>
    </location>
</feature>
<feature type="transmembrane region" description="Helical" evidence="7">
    <location>
        <begin position="89"/>
        <end position="110"/>
    </location>
</feature>
<keyword evidence="6 7" id="KW-0472">Membrane</keyword>
<keyword evidence="3" id="KW-1003">Cell membrane</keyword>
<comment type="caution">
    <text evidence="8">The sequence shown here is derived from an EMBL/GenBank/DDBJ whole genome shotgun (WGS) entry which is preliminary data.</text>
</comment>
<protein>
    <submittedName>
        <fullName evidence="8">DoxX family protein</fullName>
    </submittedName>
</protein>
<sequence>MPLIFPRLRGVYDRLEPLGYLLLRIAFGLMLMTHGVPKLLGRSHGSMADPMAGSVNLIANVLHLPAAPLIGWFIALLEGLGGLMLAVGFLTRLVAPMVTVQMLVISWLLAPTFPWIDRGFEYPLMLVFVAFFITARGSGRGSVDAWRGREL</sequence>
<evidence type="ECO:0000313" key="9">
    <source>
        <dbReference type="Proteomes" id="UP000032067"/>
    </source>
</evidence>
<feature type="transmembrane region" description="Helical" evidence="7">
    <location>
        <begin position="122"/>
        <end position="139"/>
    </location>
</feature>
<evidence type="ECO:0000256" key="7">
    <source>
        <dbReference type="SAM" id="Phobius"/>
    </source>
</evidence>
<dbReference type="InterPro" id="IPR032808">
    <property type="entry name" value="DoxX"/>
</dbReference>
<accession>A0A0D0L133</accession>
<keyword evidence="4 7" id="KW-0812">Transmembrane</keyword>
<comment type="similarity">
    <text evidence="2">Belongs to the DoxX family.</text>
</comment>
<evidence type="ECO:0000256" key="4">
    <source>
        <dbReference type="ARBA" id="ARBA00022692"/>
    </source>
</evidence>
<dbReference type="Pfam" id="PF07681">
    <property type="entry name" value="DoxX"/>
    <property type="match status" value="1"/>
</dbReference>
<dbReference type="PANTHER" id="PTHR33452">
    <property type="entry name" value="OXIDOREDUCTASE CATD-RELATED"/>
    <property type="match status" value="1"/>
</dbReference>
<dbReference type="InterPro" id="IPR051907">
    <property type="entry name" value="DoxX-like_oxidoreductase"/>
</dbReference>
<proteinExistence type="inferred from homology"/>
<gene>
    <name evidence="8" type="ORF">RT97_13405</name>
</gene>
<feature type="transmembrane region" description="Helical" evidence="7">
    <location>
        <begin position="57"/>
        <end position="77"/>
    </location>
</feature>
<evidence type="ECO:0000256" key="2">
    <source>
        <dbReference type="ARBA" id="ARBA00006679"/>
    </source>
</evidence>
<dbReference type="PANTHER" id="PTHR33452:SF1">
    <property type="entry name" value="INNER MEMBRANE PROTEIN YPHA-RELATED"/>
    <property type="match status" value="1"/>
</dbReference>
<evidence type="ECO:0000313" key="8">
    <source>
        <dbReference type="EMBL" id="KIQ32047.1"/>
    </source>
</evidence>
<name>A0A0D0L133_VARPD</name>
<keyword evidence="5 7" id="KW-1133">Transmembrane helix</keyword>
<dbReference type="GO" id="GO:0005886">
    <property type="term" value="C:plasma membrane"/>
    <property type="evidence" value="ECO:0007669"/>
    <property type="project" value="UniProtKB-SubCell"/>
</dbReference>
<dbReference type="OrthoDB" id="5398343at2"/>
<evidence type="ECO:0000256" key="3">
    <source>
        <dbReference type="ARBA" id="ARBA00022475"/>
    </source>
</evidence>
<reference evidence="8 9" key="1">
    <citation type="submission" date="2014-12" db="EMBL/GenBank/DDBJ databases">
        <title>16Stimator: statistical estimation of ribosomal gene copy numbers from draft genome assemblies.</title>
        <authorList>
            <person name="Perisin M.A."/>
            <person name="Vetter M."/>
            <person name="Gilbert J.A."/>
            <person name="Bergelson J."/>
        </authorList>
    </citation>
    <scope>NUCLEOTIDE SEQUENCE [LARGE SCALE GENOMIC DNA]</scope>
    <source>
        <strain evidence="8 9">MEDvA23</strain>
    </source>
</reference>
<comment type="subcellular location">
    <subcellularLocation>
        <location evidence="1">Cell membrane</location>
        <topology evidence="1">Multi-pass membrane protein</topology>
    </subcellularLocation>
</comment>
<evidence type="ECO:0000256" key="5">
    <source>
        <dbReference type="ARBA" id="ARBA00022989"/>
    </source>
</evidence>
<dbReference type="Proteomes" id="UP000032067">
    <property type="component" value="Unassembled WGS sequence"/>
</dbReference>
<dbReference type="RefSeq" id="WP_042579258.1">
    <property type="nucleotide sequence ID" value="NZ_JXQQ01000028.1"/>
</dbReference>
<evidence type="ECO:0000256" key="1">
    <source>
        <dbReference type="ARBA" id="ARBA00004651"/>
    </source>
</evidence>
<dbReference type="EMBL" id="JXQQ01000028">
    <property type="protein sequence ID" value="KIQ32047.1"/>
    <property type="molecule type" value="Genomic_DNA"/>
</dbReference>